<reference evidence="11" key="1">
    <citation type="submission" date="2020-09" db="EMBL/GenBank/DDBJ databases">
        <title>Desulfogranum mesoprofundum gen. nov., sp. nov., a novel mesophilic, sulfate-reducing chemolithoautotroph isolated from a deep-sea hydrothermal vent chimney in the Suiyo Seamount.</title>
        <authorList>
            <person name="Hashimoto Y."/>
            <person name="Nakagawa S."/>
        </authorList>
    </citation>
    <scope>NUCLEOTIDE SEQUENCE</scope>
    <source>
        <strain evidence="11">KT2</strain>
    </source>
</reference>
<dbReference type="PROSITE" id="PS51779">
    <property type="entry name" value="POTRA"/>
    <property type="match status" value="1"/>
</dbReference>
<evidence type="ECO:0000256" key="7">
    <source>
        <dbReference type="ARBA" id="ARBA00023136"/>
    </source>
</evidence>
<dbReference type="InterPro" id="IPR026579">
    <property type="entry name" value="FtsQ"/>
</dbReference>
<dbReference type="KEGG" id="dbk:DGMP_07080"/>
<keyword evidence="7 9" id="KW-0472">Membrane</keyword>
<evidence type="ECO:0000313" key="11">
    <source>
        <dbReference type="EMBL" id="BCL60015.1"/>
    </source>
</evidence>
<feature type="domain" description="POTRA" evidence="10">
    <location>
        <begin position="110"/>
        <end position="179"/>
    </location>
</feature>
<sequence length="337" mass="38106">MFAFIKRKYLSAVKRKKAGGTVRTDELRIKGVPGRSGEIPNRKGTIRSWMNKRAVKRKKTTAYGAVTNAGKPRRKKSRYVVVLAVIPLLVAAGWFGSGFLVDCLSEISFFQVEKLVFSGNSVVTDNQLRELSGIIVHRTSLLGLDGDRVKKRLLENPHIASVSLKKKWPDSLEITVREHEPVAILQRSVSGSDRLVYIDKKGVPFLDVPVGGDVDYPVITGVEEIDDAGKRQSAFENILTLLKFVRKNDPHLPVHSVSEVHVDRNGEMVVYLVEYPFPIYFGNGNTRDTEKKYSNLVRCLKYLYSNRNRDERVAGIEYIRMDYLKDKVLVSRANQVN</sequence>
<dbReference type="GO" id="GO:0016020">
    <property type="term" value="C:membrane"/>
    <property type="evidence" value="ECO:0007669"/>
    <property type="project" value="UniProtKB-SubCell"/>
</dbReference>
<dbReference type="AlphaFoldDB" id="A0A8D5FLT5"/>
<evidence type="ECO:0000256" key="8">
    <source>
        <dbReference type="ARBA" id="ARBA00023306"/>
    </source>
</evidence>
<dbReference type="RefSeq" id="WP_228856186.1">
    <property type="nucleotide sequence ID" value="NZ_AP024086.1"/>
</dbReference>
<keyword evidence="12" id="KW-1185">Reference proteome</keyword>
<evidence type="ECO:0000313" key="12">
    <source>
        <dbReference type="Proteomes" id="UP000826725"/>
    </source>
</evidence>
<dbReference type="Pfam" id="PF08478">
    <property type="entry name" value="POTRA_1"/>
    <property type="match status" value="1"/>
</dbReference>
<evidence type="ECO:0000256" key="4">
    <source>
        <dbReference type="ARBA" id="ARBA00022618"/>
    </source>
</evidence>
<accession>A0A8D5FLT5</accession>
<dbReference type="GO" id="GO:0090529">
    <property type="term" value="P:cell septum assembly"/>
    <property type="evidence" value="ECO:0007669"/>
    <property type="project" value="InterPro"/>
</dbReference>
<dbReference type="EMBL" id="AP024086">
    <property type="protein sequence ID" value="BCL60015.1"/>
    <property type="molecule type" value="Genomic_DNA"/>
</dbReference>
<name>A0A8D5FLT5_9BACT</name>
<evidence type="ECO:0000259" key="10">
    <source>
        <dbReference type="PROSITE" id="PS51779"/>
    </source>
</evidence>
<organism evidence="11 12">
    <name type="scientific">Desulfomarina profundi</name>
    <dbReference type="NCBI Taxonomy" id="2772557"/>
    <lineage>
        <taxon>Bacteria</taxon>
        <taxon>Pseudomonadati</taxon>
        <taxon>Thermodesulfobacteriota</taxon>
        <taxon>Desulfobulbia</taxon>
        <taxon>Desulfobulbales</taxon>
        <taxon>Desulfobulbaceae</taxon>
        <taxon>Desulfomarina</taxon>
    </lineage>
</organism>
<keyword evidence="6 9" id="KW-1133">Transmembrane helix</keyword>
<evidence type="ECO:0000256" key="3">
    <source>
        <dbReference type="ARBA" id="ARBA00022519"/>
    </source>
</evidence>
<keyword evidence="2" id="KW-1003">Cell membrane</keyword>
<dbReference type="PANTHER" id="PTHR35851:SF1">
    <property type="entry name" value="CELL DIVISION PROTEIN FTSQ"/>
    <property type="match status" value="1"/>
</dbReference>
<evidence type="ECO:0000256" key="5">
    <source>
        <dbReference type="ARBA" id="ARBA00022692"/>
    </source>
</evidence>
<keyword evidence="4" id="KW-0132">Cell division</keyword>
<evidence type="ECO:0000256" key="9">
    <source>
        <dbReference type="SAM" id="Phobius"/>
    </source>
</evidence>
<dbReference type="InterPro" id="IPR013685">
    <property type="entry name" value="POTRA_FtsQ_type"/>
</dbReference>
<evidence type="ECO:0000256" key="2">
    <source>
        <dbReference type="ARBA" id="ARBA00022475"/>
    </source>
</evidence>
<comment type="subcellular location">
    <subcellularLocation>
        <location evidence="1">Membrane</location>
    </subcellularLocation>
</comment>
<dbReference type="Proteomes" id="UP000826725">
    <property type="component" value="Chromosome"/>
</dbReference>
<proteinExistence type="predicted"/>
<dbReference type="InterPro" id="IPR005548">
    <property type="entry name" value="Cell_div_FtsQ/DivIB_C"/>
</dbReference>
<keyword evidence="5 9" id="KW-0812">Transmembrane</keyword>
<evidence type="ECO:0000256" key="1">
    <source>
        <dbReference type="ARBA" id="ARBA00004370"/>
    </source>
</evidence>
<evidence type="ECO:0000256" key="6">
    <source>
        <dbReference type="ARBA" id="ARBA00022989"/>
    </source>
</evidence>
<keyword evidence="8" id="KW-0131">Cell cycle</keyword>
<protein>
    <recommendedName>
        <fullName evidence="10">POTRA domain-containing protein</fullName>
    </recommendedName>
</protein>
<dbReference type="InterPro" id="IPR034746">
    <property type="entry name" value="POTRA"/>
</dbReference>
<gene>
    <name evidence="11" type="ORF">DGMP_07080</name>
</gene>
<feature type="transmembrane region" description="Helical" evidence="9">
    <location>
        <begin position="79"/>
        <end position="101"/>
    </location>
</feature>
<dbReference type="PANTHER" id="PTHR35851">
    <property type="entry name" value="CELL DIVISION PROTEIN FTSQ"/>
    <property type="match status" value="1"/>
</dbReference>
<dbReference type="Pfam" id="PF03799">
    <property type="entry name" value="FtsQ_DivIB_C"/>
    <property type="match status" value="1"/>
</dbReference>
<keyword evidence="3" id="KW-0997">Cell inner membrane</keyword>